<reference evidence="2 3" key="1">
    <citation type="submission" date="2019-03" db="EMBL/GenBank/DDBJ databases">
        <title>Single cell metagenomics reveals metabolic interactions within the superorganism composed of flagellate Streblomastix strix and complex community of Bacteroidetes bacteria on its surface.</title>
        <authorList>
            <person name="Treitli S.C."/>
            <person name="Kolisko M."/>
            <person name="Husnik F."/>
            <person name="Keeling P."/>
            <person name="Hampl V."/>
        </authorList>
    </citation>
    <scope>NUCLEOTIDE SEQUENCE [LARGE SCALE GENOMIC DNA]</scope>
    <source>
        <strain evidence="2">ST1C</strain>
    </source>
</reference>
<feature type="region of interest" description="Disordered" evidence="1">
    <location>
        <begin position="945"/>
        <end position="999"/>
    </location>
</feature>
<feature type="region of interest" description="Disordered" evidence="1">
    <location>
        <begin position="1284"/>
        <end position="1316"/>
    </location>
</feature>
<proteinExistence type="predicted"/>
<protein>
    <submittedName>
        <fullName evidence="2">Uncharacterized protein</fullName>
    </submittedName>
</protein>
<feature type="non-terminal residue" evidence="2">
    <location>
        <position position="1"/>
    </location>
</feature>
<dbReference type="EMBL" id="SNRW01002635">
    <property type="protein sequence ID" value="KAA6392167.1"/>
    <property type="molecule type" value="Genomic_DNA"/>
</dbReference>
<evidence type="ECO:0000256" key="1">
    <source>
        <dbReference type="SAM" id="MobiDB-lite"/>
    </source>
</evidence>
<organism evidence="2 3">
    <name type="scientific">Streblomastix strix</name>
    <dbReference type="NCBI Taxonomy" id="222440"/>
    <lineage>
        <taxon>Eukaryota</taxon>
        <taxon>Metamonada</taxon>
        <taxon>Preaxostyla</taxon>
        <taxon>Oxymonadida</taxon>
        <taxon>Streblomastigidae</taxon>
        <taxon>Streblomastix</taxon>
    </lineage>
</organism>
<sequence>TNASSDKSVMASPAVQALDLQMKLLSFIVTPSPITSLSMNQVYGHQFNYIYDSTLKQTDQLPRQTIPLQSIMRVRYMLHPYYFGKQWIMRAAIAYAPCGIVVLDIRVQVKFSISVETEIKNLKRYCIFKPNIYYNYIKGEKYGNKKPLLNYIAIVEMLKKSTQHSITSISQGLLGTEAGNNNIKQMEIKLKPPSLVPLLIASQKLTKMMQTLLDAGKILTQDEEELVFSHYAKQSNTSSLDEPILLFHTTGCFQTLIARGYSPSLLTSMQILDKNNIAVVADHEVLIYNLLPNSQHPHNWGLYRILKLTQKKLENDKRLRKKQFDTLKLGIVDKYKEKEEEEEESKSRQIDDEFTNIKINRTNIHLDIKGHPAYNLVLSIRIPTDDNFTFLLSSSIGLHTLYGGMHGQIMRRSSKYLSKMRQDCDEMSVFTAVTIDNASESREQIGKSEITQTFTAQLSYAAIRRLQEHQRRLDEQLQRNGTNQPNLADTSILNSAHTEYSLKRRSLLLERETNALMMSTHAITPINAMQILPEIPSFVMIQKSGLCQRSVPMRYEQLPLRDLSVMTGNLLQSQQNFGNIWIDNQIKLIQDYNSFEEQNWRKYVKKEIKNEIEEIGTLMLIPPHPIMHYVQPIFPVQKGRFIDGDLFLGLTPLPQTGEYMQARTVEPWQLRKCMALLAAESDIRRRWRLSERDRIRKQLNLPPPPDTEEADSILIDRRKMKEREMLINSAIASEQLIRETQHAQYINEHKNNQFDKEASDLIQKRSIFGDKSLHNESFINSFTSVFTQYSKFRSYPMSSPPAFLEHTRSQLSPDFINLELGLVMRQPFFNSLIQTMQPEFRGANAVLTSIAAGTLRQPIPIRSYSHGDYRAYVPVQLRKLNDILWDDSMNSVLPKQSLPTNTPYFNQIQIIQKDSIPLSSKWDLVESHIQQHIKTIAEQGLILDTEQRQHNTTKPATGRRAAATDIGERFPPELGDRSTGPGLNNRNTRRGTYERDNSITDAHNRNLGVRNIADRYLCGGIVVRTSRRSMMTRKSSYRLGDAQETPETKQQTRATDARIRPGSRRSGNEIAATIRTATGNTDIDRETRLDSNFEIQFVTRDLTESTTVTSNTSRIQQLDVVIVMGIAPDGGSTFGFCRYTTDKNYKLYRRTGIGTEEANCATGHRLDQEQARDNATRMGSRSSKKTDTRNPTDCVLPLLRQLQQQNLNSYTPLNPFYNQLHYQQVQGQQPLQYPFQYSGQPMQYSIQPVQFPVIPPPNPILPTVNRPQTQISEPRLPINETVRDQQSSIQPSQQMEQTAIQTVEKPRQSATTTRSVHNQLVPPILAYSQQQTSRIPLLPYTTERNQQQRQSQRSISPTHKRAEKSEDDDFLDEIIPGITIPNFPPHKTDIETAQRTWQYRGYDLVRDPSVIKYKNSKWHSKLATQKPFTSRDWKEFRSDAEGINDREQERNEIGEEKMRRSWMQKRKGNNEVVVAVAVAAVAVIAIKYKKIEQ</sequence>
<evidence type="ECO:0000313" key="3">
    <source>
        <dbReference type="Proteomes" id="UP000324800"/>
    </source>
</evidence>
<comment type="caution">
    <text evidence="2">The sequence shown here is derived from an EMBL/GenBank/DDBJ whole genome shotgun (WGS) entry which is preliminary data.</text>
</comment>
<feature type="compositionally biased region" description="Basic and acidic residues" evidence="1">
    <location>
        <begin position="1164"/>
        <end position="1175"/>
    </location>
</feature>
<accession>A0A5J4WB66</accession>
<feature type="region of interest" description="Disordered" evidence="1">
    <location>
        <begin position="1342"/>
        <end position="1369"/>
    </location>
</feature>
<feature type="compositionally biased region" description="Polar residues" evidence="1">
    <location>
        <begin position="1284"/>
        <end position="1301"/>
    </location>
</feature>
<gene>
    <name evidence="2" type="ORF">EZS28_012302</name>
</gene>
<feature type="compositionally biased region" description="Basic and acidic residues" evidence="1">
    <location>
        <begin position="966"/>
        <end position="976"/>
    </location>
</feature>
<feature type="region of interest" description="Disordered" evidence="1">
    <location>
        <begin position="1164"/>
        <end position="1191"/>
    </location>
</feature>
<feature type="region of interest" description="Disordered" evidence="1">
    <location>
        <begin position="1032"/>
        <end position="1064"/>
    </location>
</feature>
<name>A0A5J4WB66_9EUKA</name>
<evidence type="ECO:0000313" key="2">
    <source>
        <dbReference type="EMBL" id="KAA6392167.1"/>
    </source>
</evidence>
<dbReference type="Proteomes" id="UP000324800">
    <property type="component" value="Unassembled WGS sequence"/>
</dbReference>